<dbReference type="SUPFAM" id="SSF55347">
    <property type="entry name" value="Glyceraldehyde-3-phosphate dehydrogenase-like, C-terminal domain"/>
    <property type="match status" value="1"/>
</dbReference>
<keyword evidence="7" id="KW-1185">Reference proteome</keyword>
<evidence type="ECO:0000313" key="6">
    <source>
        <dbReference type="EMBL" id="PFG20076.1"/>
    </source>
</evidence>
<feature type="domain" description="Gfo/Idh/MocA-like oxidoreductase N-terminal" evidence="4">
    <location>
        <begin position="14"/>
        <end position="104"/>
    </location>
</feature>
<feature type="domain" description="GFO/IDH/MocA-like oxidoreductase" evidence="5">
    <location>
        <begin position="118"/>
        <end position="237"/>
    </location>
</feature>
<dbReference type="GO" id="GO:0000166">
    <property type="term" value="F:nucleotide binding"/>
    <property type="evidence" value="ECO:0007669"/>
    <property type="project" value="InterPro"/>
</dbReference>
<comment type="similarity">
    <text evidence="1">Belongs to the Gfo/Idh/MocA family.</text>
</comment>
<protein>
    <submittedName>
        <fullName evidence="6">Putative dehydrogenase</fullName>
    </submittedName>
</protein>
<evidence type="ECO:0000256" key="3">
    <source>
        <dbReference type="ARBA" id="ARBA00023027"/>
    </source>
</evidence>
<dbReference type="PANTHER" id="PTHR22604">
    <property type="entry name" value="OXIDOREDUCTASES"/>
    <property type="match status" value="1"/>
</dbReference>
<evidence type="ECO:0000259" key="4">
    <source>
        <dbReference type="Pfam" id="PF01408"/>
    </source>
</evidence>
<name>A0A2A9D121_9MICO</name>
<evidence type="ECO:0000256" key="2">
    <source>
        <dbReference type="ARBA" id="ARBA00023002"/>
    </source>
</evidence>
<dbReference type="Gene3D" id="3.30.360.10">
    <property type="entry name" value="Dihydrodipicolinate Reductase, domain 2"/>
    <property type="match status" value="1"/>
</dbReference>
<proteinExistence type="inferred from homology"/>
<dbReference type="AlphaFoldDB" id="A0A2A9D121"/>
<dbReference type="Proteomes" id="UP000224915">
    <property type="component" value="Unassembled WGS sequence"/>
</dbReference>
<organism evidence="6 7">
    <name type="scientific">Serinibacter salmoneus</name>
    <dbReference type="NCBI Taxonomy" id="556530"/>
    <lineage>
        <taxon>Bacteria</taxon>
        <taxon>Bacillati</taxon>
        <taxon>Actinomycetota</taxon>
        <taxon>Actinomycetes</taxon>
        <taxon>Micrococcales</taxon>
        <taxon>Beutenbergiaceae</taxon>
        <taxon>Serinibacter</taxon>
    </lineage>
</organism>
<reference evidence="6 7" key="1">
    <citation type="submission" date="2017-10" db="EMBL/GenBank/DDBJ databases">
        <title>Sequencing the genomes of 1000 actinobacteria strains.</title>
        <authorList>
            <person name="Klenk H.-P."/>
        </authorList>
    </citation>
    <scope>NUCLEOTIDE SEQUENCE [LARGE SCALE GENOMIC DNA]</scope>
    <source>
        <strain evidence="6 7">DSM 21801</strain>
    </source>
</reference>
<dbReference type="InterPro" id="IPR000683">
    <property type="entry name" value="Gfo/Idh/MocA-like_OxRdtase_N"/>
</dbReference>
<dbReference type="PANTHER" id="PTHR22604:SF105">
    <property type="entry name" value="TRANS-1,2-DIHYDROBENZENE-1,2-DIOL DEHYDROGENASE"/>
    <property type="match status" value="1"/>
</dbReference>
<gene>
    <name evidence="6" type="ORF">ATL40_1659</name>
</gene>
<dbReference type="InterPro" id="IPR036291">
    <property type="entry name" value="NAD(P)-bd_dom_sf"/>
</dbReference>
<dbReference type="InterPro" id="IPR055170">
    <property type="entry name" value="GFO_IDH_MocA-like_dom"/>
</dbReference>
<dbReference type="Pfam" id="PF22725">
    <property type="entry name" value="GFO_IDH_MocA_C3"/>
    <property type="match status" value="1"/>
</dbReference>
<dbReference type="Gene3D" id="3.40.50.720">
    <property type="entry name" value="NAD(P)-binding Rossmann-like Domain"/>
    <property type="match status" value="1"/>
</dbReference>
<dbReference type="SUPFAM" id="SSF51735">
    <property type="entry name" value="NAD(P)-binding Rossmann-fold domains"/>
    <property type="match status" value="1"/>
</dbReference>
<keyword evidence="2" id="KW-0560">Oxidoreductase</keyword>
<dbReference type="InterPro" id="IPR050984">
    <property type="entry name" value="Gfo/Idh/MocA_domain"/>
</dbReference>
<accession>A0A2A9D121</accession>
<keyword evidence="3" id="KW-0520">NAD</keyword>
<evidence type="ECO:0000256" key="1">
    <source>
        <dbReference type="ARBA" id="ARBA00010928"/>
    </source>
</evidence>
<dbReference type="EMBL" id="PDJD01000001">
    <property type="protein sequence ID" value="PFG20076.1"/>
    <property type="molecule type" value="Genomic_DNA"/>
</dbReference>
<dbReference type="Pfam" id="PF01408">
    <property type="entry name" value="GFO_IDH_MocA"/>
    <property type="match status" value="1"/>
</dbReference>
<comment type="caution">
    <text evidence="6">The sequence shown here is derived from an EMBL/GenBank/DDBJ whole genome shotgun (WGS) entry which is preliminary data.</text>
</comment>
<sequence>MIARDFMVGLESGTHGVLHAVGSSDRARAAAFAAEYGAPHAGTYEEVLDRADVDAVYVATVHTTHTDVATRALRAGKAVLCEKPMAVTAGGTESVLAVAAEEARPFVEAYKYRFTPMFRALRDVIGGGEIGQVTGFTGSFGFPAPSRTGRLFDPAVAGGAIWDVGCYPVSFAVGVAAAGGAPLGTARVSDVSAQLTLGVDATADATLTLGDYTARVRTAIVAERSTAVEITGTDGSILLPDGWGGRATSTTHAEIRTGTGVRTLEVPSVNPMGAEAEAVSLALAAGRLEAPEMPWRESRVITALLEDWHEQARAAGTEL</sequence>
<evidence type="ECO:0000313" key="7">
    <source>
        <dbReference type="Proteomes" id="UP000224915"/>
    </source>
</evidence>
<evidence type="ECO:0000259" key="5">
    <source>
        <dbReference type="Pfam" id="PF22725"/>
    </source>
</evidence>
<dbReference type="GO" id="GO:0016491">
    <property type="term" value="F:oxidoreductase activity"/>
    <property type="evidence" value="ECO:0007669"/>
    <property type="project" value="UniProtKB-KW"/>
</dbReference>